<feature type="transmembrane region" description="Helical" evidence="5">
    <location>
        <begin position="294"/>
        <end position="314"/>
    </location>
</feature>
<dbReference type="Gene3D" id="1.20.1420.30">
    <property type="entry name" value="NCX, central ion-binding region"/>
    <property type="match status" value="2"/>
</dbReference>
<feature type="transmembrane region" description="Helical" evidence="5">
    <location>
        <begin position="150"/>
        <end position="166"/>
    </location>
</feature>
<dbReference type="EMBL" id="QMQV01000008">
    <property type="protein sequence ID" value="RLE50333.1"/>
    <property type="molecule type" value="Genomic_DNA"/>
</dbReference>
<organism evidence="7 8">
    <name type="scientific">Thermoproteota archaeon</name>
    <dbReference type="NCBI Taxonomy" id="2056631"/>
    <lineage>
        <taxon>Archaea</taxon>
        <taxon>Thermoproteota</taxon>
    </lineage>
</organism>
<dbReference type="Proteomes" id="UP000278475">
    <property type="component" value="Unassembled WGS sequence"/>
</dbReference>
<protein>
    <submittedName>
        <fullName evidence="7">Sodium:calcium antiporter</fullName>
    </submittedName>
</protein>
<dbReference type="GO" id="GO:0055085">
    <property type="term" value="P:transmembrane transport"/>
    <property type="evidence" value="ECO:0007669"/>
    <property type="project" value="InterPro"/>
</dbReference>
<feature type="transmembrane region" description="Helical" evidence="5">
    <location>
        <begin position="46"/>
        <end position="69"/>
    </location>
</feature>
<comment type="caution">
    <text evidence="7">The sequence shown here is derived from an EMBL/GenBank/DDBJ whole genome shotgun (WGS) entry which is preliminary data.</text>
</comment>
<evidence type="ECO:0000256" key="3">
    <source>
        <dbReference type="ARBA" id="ARBA00022989"/>
    </source>
</evidence>
<feature type="transmembrane region" description="Helical" evidence="5">
    <location>
        <begin position="199"/>
        <end position="219"/>
    </location>
</feature>
<evidence type="ECO:0000313" key="8">
    <source>
        <dbReference type="Proteomes" id="UP000278475"/>
    </source>
</evidence>
<reference evidence="7 8" key="1">
    <citation type="submission" date="2018-06" db="EMBL/GenBank/DDBJ databases">
        <title>Extensive metabolic versatility and redundancy in microbially diverse, dynamic hydrothermal sediments.</title>
        <authorList>
            <person name="Dombrowski N."/>
            <person name="Teske A."/>
            <person name="Baker B.J."/>
        </authorList>
    </citation>
    <scope>NUCLEOTIDE SEQUENCE [LARGE SCALE GENOMIC DNA]</scope>
    <source>
        <strain evidence="7">B66_G16</strain>
    </source>
</reference>
<feature type="transmembrane region" description="Helical" evidence="5">
    <location>
        <begin position="81"/>
        <end position="107"/>
    </location>
</feature>
<feature type="transmembrane region" description="Helical" evidence="5">
    <location>
        <begin position="6"/>
        <end position="26"/>
    </location>
</feature>
<dbReference type="AlphaFoldDB" id="A0A497ESK1"/>
<keyword evidence="3 5" id="KW-1133">Transmembrane helix</keyword>
<keyword evidence="4 5" id="KW-0472">Membrane</keyword>
<evidence type="ECO:0000313" key="7">
    <source>
        <dbReference type="EMBL" id="RLE50333.1"/>
    </source>
</evidence>
<sequence length="343" mass="37006">MSLQLLDIAFLIASFAVIIAGCELFVNGIEALGVRLKLSQGVVGSVFAVMGTAMPESSIPIVAILVAWLSGEESMEVAHEIGIGAILGAPFLLVTAAMCVGGIGVLLGVAKKRRSIKLELDEKAIGLNLRFFFLVYALALVPALLRLGVLKWAIVAILVGCYAYYVKLTTQVGGEVAEPEEPPYFCRWLKKEHEWPLKLILPQVILGVSMIFGGARLFVYSMEHISLALGVSAAILSFVIAPLAKELPEQYVSASWYLRKRDTLAMCNVTGAMVFQSSLLPALGIAATPWILEMSMVGSILICIILAALLYALLKMKRINGYVLVCLGVVYVAYIGYIVSTTF</sequence>
<dbReference type="InterPro" id="IPR044880">
    <property type="entry name" value="NCX_ion-bd_dom_sf"/>
</dbReference>
<evidence type="ECO:0000256" key="1">
    <source>
        <dbReference type="ARBA" id="ARBA00004141"/>
    </source>
</evidence>
<proteinExistence type="predicted"/>
<gene>
    <name evidence="7" type="ORF">DRJ31_01795</name>
</gene>
<evidence type="ECO:0000256" key="2">
    <source>
        <dbReference type="ARBA" id="ARBA00022692"/>
    </source>
</evidence>
<comment type="subcellular location">
    <subcellularLocation>
        <location evidence="1">Membrane</location>
        <topology evidence="1">Multi-pass membrane protein</topology>
    </subcellularLocation>
</comment>
<keyword evidence="2 5" id="KW-0812">Transmembrane</keyword>
<accession>A0A497ESK1</accession>
<dbReference type="InterPro" id="IPR004837">
    <property type="entry name" value="NaCa_Exmemb"/>
</dbReference>
<evidence type="ECO:0000259" key="6">
    <source>
        <dbReference type="Pfam" id="PF01699"/>
    </source>
</evidence>
<evidence type="ECO:0000256" key="5">
    <source>
        <dbReference type="SAM" id="Phobius"/>
    </source>
</evidence>
<dbReference type="GO" id="GO:0016020">
    <property type="term" value="C:membrane"/>
    <property type="evidence" value="ECO:0007669"/>
    <property type="project" value="UniProtKB-SubCell"/>
</dbReference>
<evidence type="ECO:0000256" key="4">
    <source>
        <dbReference type="ARBA" id="ARBA00023136"/>
    </source>
</evidence>
<feature type="domain" description="Sodium/calcium exchanger membrane region" evidence="6">
    <location>
        <begin position="8"/>
        <end position="167"/>
    </location>
</feature>
<feature type="transmembrane region" description="Helical" evidence="5">
    <location>
        <begin position="225"/>
        <end position="244"/>
    </location>
</feature>
<dbReference type="Pfam" id="PF01699">
    <property type="entry name" value="Na_Ca_ex"/>
    <property type="match status" value="2"/>
</dbReference>
<feature type="transmembrane region" description="Helical" evidence="5">
    <location>
        <begin position="127"/>
        <end position="144"/>
    </location>
</feature>
<name>A0A497ESK1_9CREN</name>
<feature type="domain" description="Sodium/calcium exchanger membrane region" evidence="6">
    <location>
        <begin position="204"/>
        <end position="335"/>
    </location>
</feature>
<feature type="transmembrane region" description="Helical" evidence="5">
    <location>
        <begin position="265"/>
        <end position="288"/>
    </location>
</feature>
<feature type="transmembrane region" description="Helical" evidence="5">
    <location>
        <begin position="321"/>
        <end position="340"/>
    </location>
</feature>